<organism evidence="3">
    <name type="scientific">Culex pipiens</name>
    <name type="common">House mosquito</name>
    <dbReference type="NCBI Taxonomy" id="7175"/>
    <lineage>
        <taxon>Eukaryota</taxon>
        <taxon>Metazoa</taxon>
        <taxon>Ecdysozoa</taxon>
        <taxon>Arthropoda</taxon>
        <taxon>Hexapoda</taxon>
        <taxon>Insecta</taxon>
        <taxon>Pterygota</taxon>
        <taxon>Neoptera</taxon>
        <taxon>Endopterygota</taxon>
        <taxon>Diptera</taxon>
        <taxon>Nematocera</taxon>
        <taxon>Culicoidea</taxon>
        <taxon>Culicidae</taxon>
        <taxon>Culicinae</taxon>
        <taxon>Culicini</taxon>
        <taxon>Culex</taxon>
        <taxon>Culex</taxon>
    </lineage>
</organism>
<protein>
    <submittedName>
        <fullName evidence="3">(northern house mosquito) hypothetical protein</fullName>
    </submittedName>
</protein>
<name>A0A8D8I5T7_CULPI</name>
<feature type="region of interest" description="Disordered" evidence="1">
    <location>
        <begin position="100"/>
        <end position="129"/>
    </location>
</feature>
<accession>A0A8D8I5T7</accession>
<evidence type="ECO:0000256" key="2">
    <source>
        <dbReference type="SAM" id="SignalP"/>
    </source>
</evidence>
<reference evidence="3" key="1">
    <citation type="submission" date="2021-05" db="EMBL/GenBank/DDBJ databases">
        <authorList>
            <person name="Alioto T."/>
            <person name="Alioto T."/>
            <person name="Gomez Garrido J."/>
        </authorList>
    </citation>
    <scope>NUCLEOTIDE SEQUENCE</scope>
</reference>
<feature type="signal peptide" evidence="2">
    <location>
        <begin position="1"/>
        <end position="19"/>
    </location>
</feature>
<dbReference type="EMBL" id="HBUE01237919">
    <property type="protein sequence ID" value="CAG6547934.1"/>
    <property type="molecule type" value="Transcribed_RNA"/>
</dbReference>
<dbReference type="AlphaFoldDB" id="A0A8D8I5T7"/>
<evidence type="ECO:0000256" key="1">
    <source>
        <dbReference type="SAM" id="MobiDB-lite"/>
    </source>
</evidence>
<feature type="chain" id="PRO_5036428146" evidence="2">
    <location>
        <begin position="20"/>
        <end position="140"/>
    </location>
</feature>
<evidence type="ECO:0000313" key="3">
    <source>
        <dbReference type="EMBL" id="CAG6547934.1"/>
    </source>
</evidence>
<proteinExistence type="predicted"/>
<keyword evidence="2" id="KW-0732">Signal</keyword>
<feature type="region of interest" description="Disordered" evidence="1">
    <location>
        <begin position="34"/>
        <end position="65"/>
    </location>
</feature>
<dbReference type="EMBL" id="HBUE01344872">
    <property type="protein sequence ID" value="CAG6600143.1"/>
    <property type="molecule type" value="Transcribed_RNA"/>
</dbReference>
<sequence length="140" mass="15397">MKAVLCVSLAVCVIQLALAGPLQQQVKINPSEELVQEPQSDLEQVTEPKLEYLPEENDEPVTGIRIDEGGLIPTESIPEVDDQEDAGQEVQQVQMQVFEDDQVVTTPGDSSEEDVQSTERSGENQSNESWFCSVFGCNKS</sequence>